<sequence length="452" mass="51954">MLKTTRNLWGPVTHIDAYLHDPKLGRWVSLGSIEQCWERFSLAELLPLQQWTDVNLKWNPEDYGGVKQIRIPSDDIWRPDLVLYNNADGDFAIVKYTKVLLEHTGKITWTPPAIFKSYCEIIVTHFPFDQQNCSMKLGTWTYDGTVVVINPESDRPDLSNFMESGEWVMKDYRGWKHWVYYACCPDTPYLDITYHFLMQRLPLYFIVNVIIPCLLFSFLTGLVFYLPTDSGEKMTLSISVLLSLTVFLLVIVELIPSTSSAVPLIGKYMLFTMVFVIASIIITVIVINTHHRSPSTHTMPHWVRKIFIDTIPNIMFFSTMKRPSRDKPDKRIFAEDIDISEISGKPGPMPVNFYSPLTKNPDVKNAIEGIKYIAETMKSDQESSNVRHSLCMIHFLLSNSYISFFGKISMTLKKKKKKKKQHSKPCFGFGRGQSSALDSLFEELQVIVTDSN</sequence>
<keyword evidence="3 15" id="KW-0812">Transmembrane</keyword>
<evidence type="ECO:0000256" key="13">
    <source>
        <dbReference type="ARBA" id="ARBA00023303"/>
    </source>
</evidence>
<evidence type="ECO:0000256" key="3">
    <source>
        <dbReference type="ARBA" id="ARBA00022692"/>
    </source>
</evidence>
<evidence type="ECO:0000256" key="9">
    <source>
        <dbReference type="ARBA" id="ARBA00023157"/>
    </source>
</evidence>
<dbReference type="SUPFAM" id="SSF90112">
    <property type="entry name" value="Neurotransmitter-gated ion-channel transmembrane pore"/>
    <property type="match status" value="1"/>
</dbReference>
<dbReference type="FunFam" id="1.20.58.390:FF:000013">
    <property type="entry name" value="Putative acetylcholine receptor subunit alpha"/>
    <property type="match status" value="1"/>
</dbReference>
<dbReference type="Proteomes" id="UP000694426">
    <property type="component" value="Unplaced"/>
</dbReference>
<evidence type="ECO:0000259" key="17">
    <source>
        <dbReference type="Pfam" id="PF02932"/>
    </source>
</evidence>
<dbReference type="PROSITE" id="PS00236">
    <property type="entry name" value="NEUROTR_ION_CHANNEL"/>
    <property type="match status" value="1"/>
</dbReference>
<dbReference type="InterPro" id="IPR036719">
    <property type="entry name" value="Neuro-gated_channel_TM_sf"/>
</dbReference>
<dbReference type="GO" id="GO:0007274">
    <property type="term" value="P:neuromuscular synaptic transmission"/>
    <property type="evidence" value="ECO:0007669"/>
    <property type="project" value="Ensembl"/>
</dbReference>
<dbReference type="Gene3D" id="2.70.170.10">
    <property type="entry name" value="Neurotransmitter-gated ion-channel ligand-binding domain"/>
    <property type="match status" value="1"/>
</dbReference>
<evidence type="ECO:0000256" key="12">
    <source>
        <dbReference type="ARBA" id="ARBA00023286"/>
    </source>
</evidence>
<keyword evidence="7 15" id="KW-0406">Ion transport</keyword>
<evidence type="ECO:0000256" key="5">
    <source>
        <dbReference type="ARBA" id="ARBA00022989"/>
    </source>
</evidence>
<dbReference type="InterPro" id="IPR038050">
    <property type="entry name" value="Neuro_actylchol_rec"/>
</dbReference>
<dbReference type="GO" id="GO:0099634">
    <property type="term" value="C:postsynaptic specialization membrane"/>
    <property type="evidence" value="ECO:0007669"/>
    <property type="project" value="Ensembl"/>
</dbReference>
<dbReference type="InterPro" id="IPR006201">
    <property type="entry name" value="Neur_channel"/>
</dbReference>
<keyword evidence="6" id="KW-0770">Synapse</keyword>
<reference evidence="18" key="2">
    <citation type="submission" date="2025-09" db="UniProtKB">
        <authorList>
            <consortium name="Ensembl"/>
        </authorList>
    </citation>
    <scope>IDENTIFICATION</scope>
</reference>
<feature type="transmembrane region" description="Helical" evidence="15">
    <location>
        <begin position="268"/>
        <end position="287"/>
    </location>
</feature>
<dbReference type="GO" id="GO:0019228">
    <property type="term" value="P:neuronal action potential"/>
    <property type="evidence" value="ECO:0007669"/>
    <property type="project" value="Ensembl"/>
</dbReference>
<keyword evidence="19" id="KW-1185">Reference proteome</keyword>
<dbReference type="GO" id="GO:0042166">
    <property type="term" value="F:acetylcholine binding"/>
    <property type="evidence" value="ECO:0007669"/>
    <property type="project" value="Ensembl"/>
</dbReference>
<dbReference type="CDD" id="cd19064">
    <property type="entry name" value="LGIC_TM_nAChR"/>
    <property type="match status" value="1"/>
</dbReference>
<organism evidence="18 19">
    <name type="scientific">Anser brachyrhynchus</name>
    <name type="common">Pink-footed goose</name>
    <dbReference type="NCBI Taxonomy" id="132585"/>
    <lineage>
        <taxon>Eukaryota</taxon>
        <taxon>Metazoa</taxon>
        <taxon>Chordata</taxon>
        <taxon>Craniata</taxon>
        <taxon>Vertebrata</taxon>
        <taxon>Euteleostomi</taxon>
        <taxon>Archelosauria</taxon>
        <taxon>Archosauria</taxon>
        <taxon>Dinosauria</taxon>
        <taxon>Saurischia</taxon>
        <taxon>Theropoda</taxon>
        <taxon>Coelurosauria</taxon>
        <taxon>Aves</taxon>
        <taxon>Neognathae</taxon>
        <taxon>Galloanserae</taxon>
        <taxon>Anseriformes</taxon>
        <taxon>Anatidae</taxon>
        <taxon>Anserinae</taxon>
        <taxon>Anser</taxon>
    </lineage>
</organism>
<feature type="transmembrane region" description="Helical" evidence="15">
    <location>
        <begin position="238"/>
        <end position="256"/>
    </location>
</feature>
<name>A0A8B9BC78_9AVES</name>
<evidence type="ECO:0000256" key="14">
    <source>
        <dbReference type="ARBA" id="ARBA00034099"/>
    </source>
</evidence>
<keyword evidence="1 15" id="KW-0813">Transport</keyword>
<feature type="domain" description="Neurotransmitter-gated ion-channel ligand-binding" evidence="16">
    <location>
        <begin position="48"/>
        <end position="201"/>
    </location>
</feature>
<dbReference type="GO" id="GO:0015464">
    <property type="term" value="F:acetylcholine receptor activity"/>
    <property type="evidence" value="ECO:0007669"/>
    <property type="project" value="Ensembl"/>
</dbReference>
<proteinExistence type="inferred from homology"/>
<feature type="domain" description="Neurotransmitter-gated ion-channel transmembrane" evidence="17">
    <location>
        <begin position="209"/>
        <end position="388"/>
    </location>
</feature>
<feature type="transmembrane region" description="Helical" evidence="15">
    <location>
        <begin position="392"/>
        <end position="412"/>
    </location>
</feature>
<dbReference type="InterPro" id="IPR006029">
    <property type="entry name" value="Neurotrans-gated_channel_TM"/>
</dbReference>
<dbReference type="GeneTree" id="ENSGT00940000156851"/>
<keyword evidence="8 15" id="KW-0472">Membrane</keyword>
<keyword evidence="12" id="KW-1071">Ligand-gated ion channel</keyword>
<evidence type="ECO:0000256" key="4">
    <source>
        <dbReference type="ARBA" id="ARBA00022729"/>
    </source>
</evidence>
<comment type="subcellular location">
    <subcellularLocation>
        <location evidence="14">Synaptic cell membrane</location>
        <topology evidence="14">Multi-pass membrane protein</topology>
    </subcellularLocation>
</comment>
<dbReference type="GO" id="GO:0046716">
    <property type="term" value="P:muscle cell cellular homeostasis"/>
    <property type="evidence" value="ECO:0007669"/>
    <property type="project" value="Ensembl"/>
</dbReference>
<keyword evidence="13 15" id="KW-0407">Ion channel</keyword>
<keyword evidence="9" id="KW-1015">Disulfide bond</keyword>
<accession>A0A8B9BC78</accession>
<keyword evidence="2" id="KW-1003">Cell membrane</keyword>
<dbReference type="InterPro" id="IPR002394">
    <property type="entry name" value="Nicotinic_acetylcholine_rcpt"/>
</dbReference>
<evidence type="ECO:0000256" key="2">
    <source>
        <dbReference type="ARBA" id="ARBA00022475"/>
    </source>
</evidence>
<dbReference type="GO" id="GO:0007528">
    <property type="term" value="P:neuromuscular junction development"/>
    <property type="evidence" value="ECO:0007669"/>
    <property type="project" value="Ensembl"/>
</dbReference>
<protein>
    <submittedName>
        <fullName evidence="18">Cholinergic receptor nicotinic alpha 1 subunit</fullName>
    </submittedName>
</protein>
<dbReference type="SUPFAM" id="SSF63712">
    <property type="entry name" value="Nicotinic receptor ligand binding domain-like"/>
    <property type="match status" value="1"/>
</dbReference>
<dbReference type="FunFam" id="2.70.170.10:FF:000019">
    <property type="entry name" value="Putative acetylcholine receptor subunit alpha"/>
    <property type="match status" value="1"/>
</dbReference>
<dbReference type="InterPro" id="IPR036734">
    <property type="entry name" value="Neur_chan_lig-bd_sf"/>
</dbReference>
<reference evidence="18" key="1">
    <citation type="submission" date="2025-08" db="UniProtKB">
        <authorList>
            <consortium name="Ensembl"/>
        </authorList>
    </citation>
    <scope>IDENTIFICATION</scope>
</reference>
<dbReference type="GO" id="GO:0005892">
    <property type="term" value="C:acetylcholine-gated channel complex"/>
    <property type="evidence" value="ECO:0007669"/>
    <property type="project" value="Ensembl"/>
</dbReference>
<evidence type="ECO:0000256" key="10">
    <source>
        <dbReference type="ARBA" id="ARBA00023170"/>
    </source>
</evidence>
<keyword evidence="10" id="KW-0675">Receptor</keyword>
<dbReference type="GO" id="GO:0003009">
    <property type="term" value="P:skeletal muscle contraction"/>
    <property type="evidence" value="ECO:0007669"/>
    <property type="project" value="Ensembl"/>
</dbReference>
<dbReference type="PRINTS" id="PR00252">
    <property type="entry name" value="NRIONCHANNEL"/>
</dbReference>
<dbReference type="Pfam" id="PF02931">
    <property type="entry name" value="Neur_chan_LBD"/>
    <property type="match status" value="1"/>
</dbReference>
<evidence type="ECO:0000313" key="19">
    <source>
        <dbReference type="Proteomes" id="UP000694426"/>
    </source>
</evidence>
<dbReference type="GO" id="GO:0022848">
    <property type="term" value="F:acetylcholine-gated monoatomic cation-selective channel activity"/>
    <property type="evidence" value="ECO:0007669"/>
    <property type="project" value="Ensembl"/>
</dbReference>
<keyword evidence="5 15" id="KW-1133">Transmembrane helix</keyword>
<dbReference type="AlphaFoldDB" id="A0A8B9BC78"/>
<evidence type="ECO:0000256" key="15">
    <source>
        <dbReference type="RuleBase" id="RU000687"/>
    </source>
</evidence>
<dbReference type="Ensembl" id="ENSABRT00000003110.1">
    <property type="protein sequence ID" value="ENSABRP00000002101.1"/>
    <property type="gene ID" value="ENSABRG00000002084.1"/>
</dbReference>
<feature type="transmembrane region" description="Helical" evidence="15">
    <location>
        <begin position="203"/>
        <end position="226"/>
    </location>
</feature>
<dbReference type="GO" id="GO:0009986">
    <property type="term" value="C:cell surface"/>
    <property type="evidence" value="ECO:0007669"/>
    <property type="project" value="Ensembl"/>
</dbReference>
<evidence type="ECO:0000256" key="11">
    <source>
        <dbReference type="ARBA" id="ARBA00023180"/>
    </source>
</evidence>
<evidence type="ECO:0000259" key="16">
    <source>
        <dbReference type="Pfam" id="PF02931"/>
    </source>
</evidence>
<evidence type="ECO:0000256" key="6">
    <source>
        <dbReference type="ARBA" id="ARBA00023018"/>
    </source>
</evidence>
<dbReference type="InterPro" id="IPR006202">
    <property type="entry name" value="Neur_chan_lig-bd"/>
</dbReference>
<dbReference type="InterPro" id="IPR018000">
    <property type="entry name" value="Neurotransmitter_ion_chnl_CS"/>
</dbReference>
<dbReference type="GO" id="GO:0070050">
    <property type="term" value="P:neuron cellular homeostasis"/>
    <property type="evidence" value="ECO:0007669"/>
    <property type="project" value="Ensembl"/>
</dbReference>
<dbReference type="Gene3D" id="1.20.58.390">
    <property type="entry name" value="Neurotransmitter-gated ion-channel transmembrane domain"/>
    <property type="match status" value="1"/>
</dbReference>
<dbReference type="PRINTS" id="PR00254">
    <property type="entry name" value="NICOTINICR"/>
</dbReference>
<evidence type="ECO:0000256" key="7">
    <source>
        <dbReference type="ARBA" id="ARBA00023065"/>
    </source>
</evidence>
<dbReference type="GO" id="GO:0048630">
    <property type="term" value="P:skeletal muscle tissue growth"/>
    <property type="evidence" value="ECO:0007669"/>
    <property type="project" value="Ensembl"/>
</dbReference>
<evidence type="ECO:0000256" key="1">
    <source>
        <dbReference type="ARBA" id="ARBA00022448"/>
    </source>
</evidence>
<dbReference type="Pfam" id="PF02932">
    <property type="entry name" value="Neur_chan_memb"/>
    <property type="match status" value="1"/>
</dbReference>
<keyword evidence="11" id="KW-0325">Glycoprotein</keyword>
<evidence type="ECO:0000313" key="18">
    <source>
        <dbReference type="Ensembl" id="ENSABRP00000002101.1"/>
    </source>
</evidence>
<dbReference type="GO" id="GO:0031594">
    <property type="term" value="C:neuromuscular junction"/>
    <property type="evidence" value="ECO:0007669"/>
    <property type="project" value="Ensembl"/>
</dbReference>
<dbReference type="PANTHER" id="PTHR18945">
    <property type="entry name" value="NEUROTRANSMITTER GATED ION CHANNEL"/>
    <property type="match status" value="1"/>
</dbReference>
<gene>
    <name evidence="18" type="primary">CHRNA1</name>
</gene>
<evidence type="ECO:0000256" key="8">
    <source>
        <dbReference type="ARBA" id="ARBA00023136"/>
    </source>
</evidence>
<comment type="similarity">
    <text evidence="15">Belongs to the ligand-gated ion channel (TC 1.A.9) family.</text>
</comment>
<keyword evidence="4" id="KW-0732">Signal</keyword>